<evidence type="ECO:0000313" key="5">
    <source>
        <dbReference type="Proteomes" id="UP000886884"/>
    </source>
</evidence>
<evidence type="ECO:0000256" key="2">
    <source>
        <dbReference type="ARBA" id="ARBA00022989"/>
    </source>
</evidence>
<keyword evidence="3" id="KW-0472">Membrane</keyword>
<reference evidence="4" key="1">
    <citation type="submission" date="2020-10" db="EMBL/GenBank/DDBJ databases">
        <authorList>
            <person name="Gilroy R."/>
        </authorList>
    </citation>
    <scope>NUCLEOTIDE SEQUENCE</scope>
    <source>
        <strain evidence="4">CHK183-6373</strain>
    </source>
</reference>
<evidence type="ECO:0000256" key="1">
    <source>
        <dbReference type="ARBA" id="ARBA00022692"/>
    </source>
</evidence>
<dbReference type="GO" id="GO:0016020">
    <property type="term" value="C:membrane"/>
    <property type="evidence" value="ECO:0007669"/>
    <property type="project" value="InterPro"/>
</dbReference>
<keyword evidence="2 3" id="KW-1133">Transmembrane helix</keyword>
<dbReference type="PANTHER" id="PTHR37815:SF3">
    <property type="entry name" value="UPF0397 PROTEIN SPR0429"/>
    <property type="match status" value="1"/>
</dbReference>
<proteinExistence type="predicted"/>
<dbReference type="AlphaFoldDB" id="A0A9D1P7T1"/>
<evidence type="ECO:0000256" key="3">
    <source>
        <dbReference type="SAM" id="Phobius"/>
    </source>
</evidence>
<protein>
    <submittedName>
        <fullName evidence="4">ECF transporter S component</fullName>
    </submittedName>
</protein>
<dbReference type="InterPro" id="IPR009825">
    <property type="entry name" value="ECF_substrate-spec-like"/>
</dbReference>
<dbReference type="Gene3D" id="1.10.1760.20">
    <property type="match status" value="1"/>
</dbReference>
<dbReference type="Proteomes" id="UP000886884">
    <property type="component" value="Unassembled WGS sequence"/>
</dbReference>
<feature type="transmembrane region" description="Helical" evidence="3">
    <location>
        <begin position="72"/>
        <end position="91"/>
    </location>
</feature>
<dbReference type="PANTHER" id="PTHR37815">
    <property type="entry name" value="UPF0397 PROTEIN BC_2624-RELATED"/>
    <property type="match status" value="1"/>
</dbReference>
<sequence length="161" mass="16628">MHSNKSSTRQLCLAGLLTAVVMVLTMIRLPVPMTEGYAHIGDAAILLCGLVLGPLGAVPAALGSALIDLYGFAIYAPFTLVIKGAMGFFAGKFLKSGLSVKNIAIVIAISAFMVLAYFLTDMVLYGWAAALGSALGNVTQALASIALGCVVLALPVERIRG</sequence>
<keyword evidence="1 3" id="KW-0812">Transmembrane</keyword>
<feature type="transmembrane region" description="Helical" evidence="3">
    <location>
        <begin position="43"/>
        <end position="66"/>
    </location>
</feature>
<evidence type="ECO:0000313" key="4">
    <source>
        <dbReference type="EMBL" id="HIV28065.1"/>
    </source>
</evidence>
<feature type="transmembrane region" description="Helical" evidence="3">
    <location>
        <begin position="134"/>
        <end position="156"/>
    </location>
</feature>
<reference evidence="4" key="2">
    <citation type="journal article" date="2021" name="PeerJ">
        <title>Extensive microbial diversity within the chicken gut microbiome revealed by metagenomics and culture.</title>
        <authorList>
            <person name="Gilroy R."/>
            <person name="Ravi A."/>
            <person name="Getino M."/>
            <person name="Pursley I."/>
            <person name="Horton D.L."/>
            <person name="Alikhan N.F."/>
            <person name="Baker D."/>
            <person name="Gharbi K."/>
            <person name="Hall N."/>
            <person name="Watson M."/>
            <person name="Adriaenssens E.M."/>
            <person name="Foster-Nyarko E."/>
            <person name="Jarju S."/>
            <person name="Secka A."/>
            <person name="Antonio M."/>
            <person name="Oren A."/>
            <person name="Chaudhuri R.R."/>
            <person name="La Ragione R."/>
            <person name="Hildebrand F."/>
            <person name="Pallen M.J."/>
        </authorList>
    </citation>
    <scope>NUCLEOTIDE SEQUENCE</scope>
    <source>
        <strain evidence="4">CHK183-6373</strain>
    </source>
</reference>
<comment type="caution">
    <text evidence="4">The sequence shown here is derived from an EMBL/GenBank/DDBJ whole genome shotgun (WGS) entry which is preliminary data.</text>
</comment>
<feature type="transmembrane region" description="Helical" evidence="3">
    <location>
        <begin position="103"/>
        <end position="128"/>
    </location>
</feature>
<dbReference type="Pfam" id="PF07155">
    <property type="entry name" value="ECF-ribofla_trS"/>
    <property type="match status" value="1"/>
</dbReference>
<organism evidence="4 5">
    <name type="scientific">Candidatus Ornithocaccomicrobium faecavium</name>
    <dbReference type="NCBI Taxonomy" id="2840890"/>
    <lineage>
        <taxon>Bacteria</taxon>
        <taxon>Bacillati</taxon>
        <taxon>Bacillota</taxon>
        <taxon>Clostridia</taxon>
        <taxon>Candidatus Ornithocaccomicrobium</taxon>
    </lineage>
</organism>
<accession>A0A9D1P7T1</accession>
<name>A0A9D1P7T1_9FIRM</name>
<feature type="transmembrane region" description="Helical" evidence="3">
    <location>
        <begin position="12"/>
        <end position="31"/>
    </location>
</feature>
<dbReference type="EMBL" id="DVOT01000156">
    <property type="protein sequence ID" value="HIV28065.1"/>
    <property type="molecule type" value="Genomic_DNA"/>
</dbReference>
<gene>
    <name evidence="4" type="ORF">IAA64_08850</name>
</gene>